<dbReference type="EMBL" id="MN739017">
    <property type="protein sequence ID" value="QHT35291.1"/>
    <property type="molecule type" value="Genomic_DNA"/>
</dbReference>
<feature type="transmembrane region" description="Helical" evidence="1">
    <location>
        <begin position="17"/>
        <end position="36"/>
    </location>
</feature>
<name>A0A6C0F356_9ZZZZ</name>
<keyword evidence="1" id="KW-0812">Transmembrane</keyword>
<evidence type="ECO:0000256" key="1">
    <source>
        <dbReference type="SAM" id="Phobius"/>
    </source>
</evidence>
<keyword evidence="1" id="KW-1133">Transmembrane helix</keyword>
<accession>A0A6C0F356</accession>
<protein>
    <submittedName>
        <fullName evidence="2">Uncharacterized protein</fullName>
    </submittedName>
</protein>
<evidence type="ECO:0000313" key="2">
    <source>
        <dbReference type="EMBL" id="QHT35291.1"/>
    </source>
</evidence>
<organism evidence="2">
    <name type="scientific">viral metagenome</name>
    <dbReference type="NCBI Taxonomy" id="1070528"/>
    <lineage>
        <taxon>unclassified sequences</taxon>
        <taxon>metagenomes</taxon>
        <taxon>organismal metagenomes</taxon>
    </lineage>
</organism>
<proteinExistence type="predicted"/>
<dbReference type="AlphaFoldDB" id="A0A6C0F356"/>
<feature type="transmembrane region" description="Helical" evidence="1">
    <location>
        <begin position="89"/>
        <end position="113"/>
    </location>
</feature>
<sequence>MEHCECVDKGLVQRLKITEMGIGALIAFNLAANLATDGKFTMISKDKMVTATIMTAIITLFGYLVYLVYNYSIDAKGCECAQKKARYALYFQGGYYAILLALLFALLTVLSLVK</sequence>
<reference evidence="2" key="1">
    <citation type="journal article" date="2020" name="Nature">
        <title>Giant virus diversity and host interactions through global metagenomics.</title>
        <authorList>
            <person name="Schulz F."/>
            <person name="Roux S."/>
            <person name="Paez-Espino D."/>
            <person name="Jungbluth S."/>
            <person name="Walsh D.A."/>
            <person name="Denef V.J."/>
            <person name="McMahon K.D."/>
            <person name="Konstantinidis K.T."/>
            <person name="Eloe-Fadrosh E.A."/>
            <person name="Kyrpides N.C."/>
            <person name="Woyke T."/>
        </authorList>
    </citation>
    <scope>NUCLEOTIDE SEQUENCE</scope>
    <source>
        <strain evidence="2">GVMAG-M-3300009180-1</strain>
    </source>
</reference>
<keyword evidence="1" id="KW-0472">Membrane</keyword>
<feature type="transmembrane region" description="Helical" evidence="1">
    <location>
        <begin position="48"/>
        <end position="69"/>
    </location>
</feature>